<dbReference type="InterPro" id="IPR039418">
    <property type="entry name" value="LexA-like"/>
</dbReference>
<reference evidence="4" key="1">
    <citation type="submission" date="2015-03" db="EMBL/GenBank/DDBJ databases">
        <authorList>
            <person name="Nijsse Bart"/>
        </authorList>
    </citation>
    <scope>NUCLEOTIDE SEQUENCE [LARGE SCALE GENOMIC DNA]</scope>
</reference>
<dbReference type="AlphaFoldDB" id="A0A0U1L1Y7"/>
<keyword evidence="3" id="KW-0645">Protease</keyword>
<evidence type="ECO:0000313" key="4">
    <source>
        <dbReference type="Proteomes" id="UP000049855"/>
    </source>
</evidence>
<dbReference type="InterPro" id="IPR015927">
    <property type="entry name" value="Peptidase_S24_S26A/B/C"/>
</dbReference>
<dbReference type="SUPFAM" id="SSF47413">
    <property type="entry name" value="lambda repressor-like DNA-binding domains"/>
    <property type="match status" value="1"/>
</dbReference>
<proteinExistence type="predicted"/>
<dbReference type="Gene3D" id="2.10.109.10">
    <property type="entry name" value="Umud Fragment, subunit A"/>
    <property type="match status" value="1"/>
</dbReference>
<evidence type="ECO:0000259" key="2">
    <source>
        <dbReference type="PROSITE" id="PS50943"/>
    </source>
</evidence>
<dbReference type="SUPFAM" id="SSF51306">
    <property type="entry name" value="LexA/Signal peptidase"/>
    <property type="match status" value="1"/>
</dbReference>
<dbReference type="GO" id="GO:0003677">
    <property type="term" value="F:DNA binding"/>
    <property type="evidence" value="ECO:0007669"/>
    <property type="project" value="UniProtKB-KW"/>
</dbReference>
<feature type="domain" description="HTH cro/C1-type" evidence="2">
    <location>
        <begin position="8"/>
        <end position="62"/>
    </location>
</feature>
<dbReference type="Gene3D" id="1.10.260.40">
    <property type="entry name" value="lambda repressor-like DNA-binding domains"/>
    <property type="match status" value="1"/>
</dbReference>
<dbReference type="Pfam" id="PF00717">
    <property type="entry name" value="Peptidase_S24"/>
    <property type="match status" value="1"/>
</dbReference>
<dbReference type="EMBL" id="CTRP01000012">
    <property type="protein sequence ID" value="CQR73349.1"/>
    <property type="molecule type" value="Genomic_DNA"/>
</dbReference>
<evidence type="ECO:0000256" key="1">
    <source>
        <dbReference type="ARBA" id="ARBA00023125"/>
    </source>
</evidence>
<sequence>MSTLGINIRRFRDKFGLTQSQLGEKIGVAESTISLYESGKREPDLATLQNIANFFKVTIDHLLGRVDEEKKEPFHSIPIYTSKVRAGLPILVDGNVEEYIDIPNNIKADFGAYVVGDSMMYVGIHSGDLAMFKKPNGDLPINQIVVASVENYDWEANLKFFVKDNGHYALRSANPEYEDIVFTENHHIVGILTNLVKQAPGLPDYSRMLRIKEDSDERWSDVVSLAANHGLEPEQVKSLLQINLQAAFALTKKR</sequence>
<dbReference type="InterPro" id="IPR036286">
    <property type="entry name" value="LexA/Signal_pep-like_sf"/>
</dbReference>
<keyword evidence="4" id="KW-1185">Reference proteome</keyword>
<dbReference type="RefSeq" id="WP_021168132.1">
    <property type="nucleotide sequence ID" value="NZ_CTRP01000012.1"/>
</dbReference>
<dbReference type="PROSITE" id="PS50943">
    <property type="entry name" value="HTH_CROC1"/>
    <property type="match status" value="1"/>
</dbReference>
<dbReference type="SMART" id="SM00530">
    <property type="entry name" value="HTH_XRE"/>
    <property type="match status" value="1"/>
</dbReference>
<dbReference type="InterPro" id="IPR001387">
    <property type="entry name" value="Cro/C1-type_HTH"/>
</dbReference>
<dbReference type="Proteomes" id="UP000049855">
    <property type="component" value="Unassembled WGS sequence"/>
</dbReference>
<dbReference type="EC" id="3.4.21.88" evidence="3"/>
<accession>A0A0U1L1Y7</accession>
<dbReference type="InterPro" id="IPR010982">
    <property type="entry name" value="Lambda_DNA-bd_dom_sf"/>
</dbReference>
<dbReference type="GO" id="GO:0006508">
    <property type="term" value="P:proteolysis"/>
    <property type="evidence" value="ECO:0007669"/>
    <property type="project" value="UniProtKB-KW"/>
</dbReference>
<gene>
    <name evidence="3" type="ORF">SpAn4DRAFT_2581</name>
</gene>
<dbReference type="PANTHER" id="PTHR46558">
    <property type="entry name" value="TRACRIPTIONAL REGULATORY PROTEIN-RELATED-RELATED"/>
    <property type="match status" value="1"/>
</dbReference>
<protein>
    <submittedName>
        <fullName evidence="3">SOS-response repressor and protease LexA</fullName>
        <ecNumber evidence="3">3.4.21.88</ecNumber>
    </submittedName>
</protein>
<name>A0A0U1L1Y7_9FIRM</name>
<dbReference type="PANTHER" id="PTHR46558:SF11">
    <property type="entry name" value="HTH-TYPE TRANSCRIPTIONAL REGULATOR XRE"/>
    <property type="match status" value="1"/>
</dbReference>
<organism evidence="3 4">
    <name type="scientific">Sporomusa ovata</name>
    <dbReference type="NCBI Taxonomy" id="2378"/>
    <lineage>
        <taxon>Bacteria</taxon>
        <taxon>Bacillati</taxon>
        <taxon>Bacillota</taxon>
        <taxon>Negativicutes</taxon>
        <taxon>Selenomonadales</taxon>
        <taxon>Sporomusaceae</taxon>
        <taxon>Sporomusa</taxon>
    </lineage>
</organism>
<dbReference type="Pfam" id="PF01381">
    <property type="entry name" value="HTH_3"/>
    <property type="match status" value="1"/>
</dbReference>
<dbReference type="GO" id="GO:0004252">
    <property type="term" value="F:serine-type endopeptidase activity"/>
    <property type="evidence" value="ECO:0007669"/>
    <property type="project" value="UniProtKB-EC"/>
</dbReference>
<evidence type="ECO:0000313" key="3">
    <source>
        <dbReference type="EMBL" id="CQR73349.1"/>
    </source>
</evidence>
<keyword evidence="1" id="KW-0238">DNA-binding</keyword>
<dbReference type="CDD" id="cd00093">
    <property type="entry name" value="HTH_XRE"/>
    <property type="match status" value="1"/>
</dbReference>
<keyword evidence="3" id="KW-0378">Hydrolase</keyword>
<dbReference type="CDD" id="cd06529">
    <property type="entry name" value="S24_LexA-like"/>
    <property type="match status" value="1"/>
</dbReference>